<proteinExistence type="predicted"/>
<feature type="chain" id="PRO_5041296627" evidence="1">
    <location>
        <begin position="27"/>
        <end position="363"/>
    </location>
</feature>
<gene>
    <name evidence="2" type="ORF">JMJ35_000990</name>
</gene>
<comment type="caution">
    <text evidence="2">The sequence shown here is derived from an EMBL/GenBank/DDBJ whole genome shotgun (WGS) entry which is preliminary data.</text>
</comment>
<name>A0AA39V523_9LECA</name>
<sequence length="363" mass="39323">MDTSMKRRNLLAAFFCILSYSSLVLATSTCNAVTYGSPLAQDCFDLLLQLPGGVTSPSIDVDALRSFVEPKFLQPEFAPVYDPFETEMVQLPKLWKKGTCCLALLSIATPSGIVQQGTSIDNWRTVQNAFIDTVQVCLVEGQGQGSGGMLLANTFYVTEAYGALIGDSLHCQKEYYGSPPVAQCGMLLAAFASSTDNQPRYFDEEQLRANGLNWPGVRNNYRTEIVQLPAYWSAGTCNIALYGDQISPHSGTISAGLSSWRNVRLAGLELLNRCLVGNVGGVIYVKSYNGISFAGSIVMWESGSYFDFMSNVMQNSPSAIRPILAELSNGNRSITGINATLGLNTTLAASVKLPWNFTSASRQ</sequence>
<feature type="signal peptide" evidence="1">
    <location>
        <begin position="1"/>
        <end position="26"/>
    </location>
</feature>
<reference evidence="2" key="1">
    <citation type="submission" date="2023-03" db="EMBL/GenBank/DDBJ databases">
        <title>Complete genome of Cladonia borealis.</title>
        <authorList>
            <person name="Park H."/>
        </authorList>
    </citation>
    <scope>NUCLEOTIDE SEQUENCE</scope>
    <source>
        <strain evidence="2">ANT050790</strain>
    </source>
</reference>
<dbReference type="EMBL" id="JAFEKC020000002">
    <property type="protein sequence ID" value="KAK0516387.1"/>
    <property type="molecule type" value="Genomic_DNA"/>
</dbReference>
<accession>A0AA39V523</accession>
<keyword evidence="3" id="KW-1185">Reference proteome</keyword>
<evidence type="ECO:0000256" key="1">
    <source>
        <dbReference type="SAM" id="SignalP"/>
    </source>
</evidence>
<organism evidence="2 3">
    <name type="scientific">Cladonia borealis</name>
    <dbReference type="NCBI Taxonomy" id="184061"/>
    <lineage>
        <taxon>Eukaryota</taxon>
        <taxon>Fungi</taxon>
        <taxon>Dikarya</taxon>
        <taxon>Ascomycota</taxon>
        <taxon>Pezizomycotina</taxon>
        <taxon>Lecanoromycetes</taxon>
        <taxon>OSLEUM clade</taxon>
        <taxon>Lecanoromycetidae</taxon>
        <taxon>Lecanorales</taxon>
        <taxon>Lecanorineae</taxon>
        <taxon>Cladoniaceae</taxon>
        <taxon>Cladonia</taxon>
    </lineage>
</organism>
<evidence type="ECO:0000313" key="3">
    <source>
        <dbReference type="Proteomes" id="UP001166286"/>
    </source>
</evidence>
<keyword evidence="1" id="KW-0732">Signal</keyword>
<dbReference type="Proteomes" id="UP001166286">
    <property type="component" value="Unassembled WGS sequence"/>
</dbReference>
<evidence type="ECO:0000313" key="2">
    <source>
        <dbReference type="EMBL" id="KAK0516387.1"/>
    </source>
</evidence>
<dbReference type="AlphaFoldDB" id="A0AA39V523"/>
<protein>
    <submittedName>
        <fullName evidence="2">Uncharacterized protein</fullName>
    </submittedName>
</protein>